<protein>
    <recommendedName>
        <fullName evidence="1">diguanylate cyclase</fullName>
        <ecNumber evidence="1">2.7.7.65</ecNumber>
    </recommendedName>
</protein>
<accession>A0A6I2L041</accession>
<name>A0A6I2L041_9BURK</name>
<dbReference type="SMART" id="SM00267">
    <property type="entry name" value="GGDEF"/>
    <property type="match status" value="1"/>
</dbReference>
<dbReference type="CDD" id="cd12914">
    <property type="entry name" value="PDC1_DGC_like"/>
    <property type="match status" value="1"/>
</dbReference>
<dbReference type="Gene3D" id="3.30.70.270">
    <property type="match status" value="1"/>
</dbReference>
<dbReference type="RefSeq" id="WP_154377902.1">
    <property type="nucleotide sequence ID" value="NZ_WKJK01000007.1"/>
</dbReference>
<dbReference type="CDD" id="cd01949">
    <property type="entry name" value="GGDEF"/>
    <property type="match status" value="1"/>
</dbReference>
<reference evidence="5 6" key="1">
    <citation type="submission" date="2019-11" db="EMBL/GenBank/DDBJ databases">
        <title>Novel species isolated from a subtropical stream in China.</title>
        <authorList>
            <person name="Lu H."/>
        </authorList>
    </citation>
    <scope>NUCLEOTIDE SEQUENCE [LARGE SCALE GENOMIC DNA]</scope>
    <source>
        <strain evidence="5 6">FT80W</strain>
    </source>
</reference>
<dbReference type="Proteomes" id="UP000433309">
    <property type="component" value="Unassembled WGS sequence"/>
</dbReference>
<dbReference type="PANTHER" id="PTHR45138:SF9">
    <property type="entry name" value="DIGUANYLATE CYCLASE DGCM-RELATED"/>
    <property type="match status" value="1"/>
</dbReference>
<dbReference type="GO" id="GO:0052621">
    <property type="term" value="F:diguanylate cyclase activity"/>
    <property type="evidence" value="ECO:0007669"/>
    <property type="project" value="UniProtKB-EC"/>
</dbReference>
<dbReference type="GO" id="GO:1902201">
    <property type="term" value="P:negative regulation of bacterial-type flagellum-dependent cell motility"/>
    <property type="evidence" value="ECO:0007669"/>
    <property type="project" value="TreeGrafter"/>
</dbReference>
<dbReference type="GO" id="GO:0005886">
    <property type="term" value="C:plasma membrane"/>
    <property type="evidence" value="ECO:0007669"/>
    <property type="project" value="TreeGrafter"/>
</dbReference>
<dbReference type="AlphaFoldDB" id="A0A6I2L041"/>
<evidence type="ECO:0000313" key="6">
    <source>
        <dbReference type="Proteomes" id="UP000433309"/>
    </source>
</evidence>
<evidence type="ECO:0000256" key="1">
    <source>
        <dbReference type="ARBA" id="ARBA00012528"/>
    </source>
</evidence>
<dbReference type="InterPro" id="IPR054327">
    <property type="entry name" value="His-kinase-like_sensor"/>
</dbReference>
<feature type="domain" description="GGDEF" evidence="4">
    <location>
        <begin position="374"/>
        <end position="510"/>
    </location>
</feature>
<keyword evidence="3" id="KW-1133">Transmembrane helix</keyword>
<dbReference type="FunFam" id="3.30.70.270:FF:000001">
    <property type="entry name" value="Diguanylate cyclase domain protein"/>
    <property type="match status" value="1"/>
</dbReference>
<organism evidence="5 6">
    <name type="scientific">Duganella guangzhouensis</name>
    <dbReference type="NCBI Taxonomy" id="2666084"/>
    <lineage>
        <taxon>Bacteria</taxon>
        <taxon>Pseudomonadati</taxon>
        <taxon>Pseudomonadota</taxon>
        <taxon>Betaproteobacteria</taxon>
        <taxon>Burkholderiales</taxon>
        <taxon>Oxalobacteraceae</taxon>
        <taxon>Telluria group</taxon>
        <taxon>Duganella</taxon>
    </lineage>
</organism>
<dbReference type="Gene3D" id="3.30.450.20">
    <property type="entry name" value="PAS domain"/>
    <property type="match status" value="2"/>
</dbReference>
<dbReference type="Pfam" id="PF22588">
    <property type="entry name" value="dCache_1_like"/>
    <property type="match status" value="1"/>
</dbReference>
<dbReference type="InterPro" id="IPR050469">
    <property type="entry name" value="Diguanylate_Cyclase"/>
</dbReference>
<keyword evidence="3" id="KW-0812">Transmembrane</keyword>
<dbReference type="GO" id="GO:0043709">
    <property type="term" value="P:cell adhesion involved in single-species biofilm formation"/>
    <property type="evidence" value="ECO:0007669"/>
    <property type="project" value="TreeGrafter"/>
</dbReference>
<dbReference type="InterPro" id="IPR043128">
    <property type="entry name" value="Rev_trsase/Diguanyl_cyclase"/>
</dbReference>
<evidence type="ECO:0000256" key="3">
    <source>
        <dbReference type="SAM" id="Phobius"/>
    </source>
</evidence>
<dbReference type="Pfam" id="PF00990">
    <property type="entry name" value="GGDEF"/>
    <property type="match status" value="1"/>
</dbReference>
<feature type="transmembrane region" description="Helical" evidence="3">
    <location>
        <begin position="12"/>
        <end position="34"/>
    </location>
</feature>
<dbReference type="PANTHER" id="PTHR45138">
    <property type="entry name" value="REGULATORY COMPONENTS OF SENSORY TRANSDUCTION SYSTEM"/>
    <property type="match status" value="1"/>
</dbReference>
<evidence type="ECO:0000256" key="2">
    <source>
        <dbReference type="ARBA" id="ARBA00034247"/>
    </source>
</evidence>
<dbReference type="CDD" id="cd12915">
    <property type="entry name" value="PDC2_DGC_like"/>
    <property type="match status" value="1"/>
</dbReference>
<dbReference type="InterPro" id="IPR000160">
    <property type="entry name" value="GGDEF_dom"/>
</dbReference>
<proteinExistence type="predicted"/>
<dbReference type="EMBL" id="WKJK01000007">
    <property type="protein sequence ID" value="MRW91481.1"/>
    <property type="molecule type" value="Genomic_DNA"/>
</dbReference>
<evidence type="ECO:0000259" key="4">
    <source>
        <dbReference type="PROSITE" id="PS50887"/>
    </source>
</evidence>
<dbReference type="PROSITE" id="PS50887">
    <property type="entry name" value="GGDEF"/>
    <property type="match status" value="1"/>
</dbReference>
<dbReference type="NCBIfam" id="TIGR00254">
    <property type="entry name" value="GGDEF"/>
    <property type="match status" value="1"/>
</dbReference>
<gene>
    <name evidence="5" type="ORF">GJ699_15925</name>
</gene>
<dbReference type="SUPFAM" id="SSF55073">
    <property type="entry name" value="Nucleotide cyclase"/>
    <property type="match status" value="1"/>
</dbReference>
<dbReference type="InterPro" id="IPR029787">
    <property type="entry name" value="Nucleotide_cyclase"/>
</dbReference>
<keyword evidence="6" id="KW-1185">Reference proteome</keyword>
<evidence type="ECO:0000313" key="5">
    <source>
        <dbReference type="EMBL" id="MRW91481.1"/>
    </source>
</evidence>
<sequence length="523" mass="57852">MSWSWLEQRKRPTVWAVCFVLFITVVIASIEIWSRRLAWDSELKTGRTATENIAQATSEHAAETLQMLSGLLDGLVERVMIDGTSGPGGERLRRYMMTRLGNHPALQGLFVYDSAGNWLVSTASLNDQPPSNHDRAYFLYHRAHADDLPHVDGPVLSRSSGEWVLTLSRRLNTADGRFDGVVLATIPARYFLRYYQQFNIGQRGLLLLARSDGTVVARLPAAIDTSGSNISDRPIYRHMQAHPAQHDTVMLRSTFDQTLRLFSYRRLAAYPLFVAVGLAKEELFADWWTVTLQETAALLGMLAVIYAMVAGLLMQLRAREELEESLRRAHAELELRNQELDRQAHTDGLTGVHNRRHLDELLAIETARAVRERTPLALAMIDVDFFKRYNDHYGHAAGDDCLRAIARELTHTVNRPADLVARFGGEEFAILMPNTGADGAQVVAEAARRAVAEARLPHCGHPEGIVTISVGIAVIEAAQAAPPRALVEAADAGLYAAKAASRNCVRAGTVRAPASEPCKAEQL</sequence>
<keyword evidence="3" id="KW-0472">Membrane</keyword>
<comment type="caution">
    <text evidence="5">The sequence shown here is derived from an EMBL/GenBank/DDBJ whole genome shotgun (WGS) entry which is preliminary data.</text>
</comment>
<dbReference type="EC" id="2.7.7.65" evidence="1"/>
<comment type="catalytic activity">
    <reaction evidence="2">
        <text>2 GTP = 3',3'-c-di-GMP + 2 diphosphate</text>
        <dbReference type="Rhea" id="RHEA:24898"/>
        <dbReference type="ChEBI" id="CHEBI:33019"/>
        <dbReference type="ChEBI" id="CHEBI:37565"/>
        <dbReference type="ChEBI" id="CHEBI:58805"/>
        <dbReference type="EC" id="2.7.7.65"/>
    </reaction>
</comment>